<dbReference type="EMBL" id="CAXAMM010040562">
    <property type="protein sequence ID" value="CAK9094041.1"/>
    <property type="molecule type" value="Genomic_DNA"/>
</dbReference>
<accession>A0ABP0R400</accession>
<comment type="caution">
    <text evidence="1">The sequence shown here is derived from an EMBL/GenBank/DDBJ whole genome shotgun (WGS) entry which is preliminary data.</text>
</comment>
<dbReference type="InterPro" id="IPR036770">
    <property type="entry name" value="Ankyrin_rpt-contain_sf"/>
</dbReference>
<dbReference type="PROSITE" id="PS50096">
    <property type="entry name" value="IQ"/>
    <property type="match status" value="1"/>
</dbReference>
<organism evidence="1 2">
    <name type="scientific">Durusdinium trenchii</name>
    <dbReference type="NCBI Taxonomy" id="1381693"/>
    <lineage>
        <taxon>Eukaryota</taxon>
        <taxon>Sar</taxon>
        <taxon>Alveolata</taxon>
        <taxon>Dinophyceae</taxon>
        <taxon>Suessiales</taxon>
        <taxon>Symbiodiniaceae</taxon>
        <taxon>Durusdinium</taxon>
    </lineage>
</organism>
<dbReference type="PROSITE" id="PS50088">
    <property type="entry name" value="ANK_REPEAT"/>
    <property type="match status" value="2"/>
</dbReference>
<dbReference type="Proteomes" id="UP001642464">
    <property type="component" value="Unassembled WGS sequence"/>
</dbReference>
<sequence length="533" mass="59393">MAPKAKKGTGAPKVPKARAGGGVAKGKAKAAPVAPAAPTPQDLAAVQIQRFARGFLAKRRLREKKQQQRQLAEALRAAELASLQAERRRSEKERLKAEAKRQKQKERQEDTRALLEAAFEGDEDLVLKFLKKGLPVDAAPASGVTALSEAAAAGKPRVVELLLERKANPNSRGEFKRTPLWRASYSGRETILPLLLEAGADPRLRDEHGHSPSDVCKEELAEVFASWDLERTEELLEDYESWALELRAQELRRQSEEMQDVEKSYEVALQKHQAAQMILAKAKAQMRRREKEWGPKLAAGHKDALDACASADAALQQAEVAAEEAKRLFDQAALARLTAAEQCGATVDLGTGREVPVRELNNVLLRDLGERIALAKRWPLVVDPENIAQKLIQYSGSSLLNFFLPGDMEPERLRMALLTMLRAGGVLALDLLCFGAGVNVELLRAPFEELRPKLFEDLCSRQLLKASKQNRMPDFFDLVTKEERKERFRAQVFDEARTAKFKFMVLTTTELLGCPWLRAGQWGERCANVPCEE</sequence>
<dbReference type="PANTHER" id="PTHR24171">
    <property type="entry name" value="ANKYRIN REPEAT DOMAIN-CONTAINING PROTEIN 39-RELATED"/>
    <property type="match status" value="1"/>
</dbReference>
<gene>
    <name evidence="1" type="ORF">SCF082_LOCUS44216</name>
</gene>
<dbReference type="SMART" id="SM00248">
    <property type="entry name" value="ANK"/>
    <property type="match status" value="3"/>
</dbReference>
<proteinExistence type="predicted"/>
<keyword evidence="2" id="KW-1185">Reference proteome</keyword>
<dbReference type="Pfam" id="PF12796">
    <property type="entry name" value="Ank_2"/>
    <property type="match status" value="1"/>
</dbReference>
<dbReference type="PANTHER" id="PTHR24171:SF8">
    <property type="entry name" value="BRCA1-ASSOCIATED RING DOMAIN PROTEIN 1"/>
    <property type="match status" value="1"/>
</dbReference>
<dbReference type="SUPFAM" id="SSF48403">
    <property type="entry name" value="Ankyrin repeat"/>
    <property type="match status" value="1"/>
</dbReference>
<protein>
    <submittedName>
        <fullName evidence="1">IQ motif and ankyrin repeat domain-containing protein 1</fullName>
    </submittedName>
</protein>
<evidence type="ECO:0000313" key="1">
    <source>
        <dbReference type="EMBL" id="CAK9094041.1"/>
    </source>
</evidence>
<reference evidence="1 2" key="1">
    <citation type="submission" date="2024-02" db="EMBL/GenBank/DDBJ databases">
        <authorList>
            <person name="Chen Y."/>
            <person name="Shah S."/>
            <person name="Dougan E. K."/>
            <person name="Thang M."/>
            <person name="Chan C."/>
        </authorList>
    </citation>
    <scope>NUCLEOTIDE SEQUENCE [LARGE SCALE GENOMIC DNA]</scope>
</reference>
<name>A0ABP0R400_9DINO</name>
<dbReference type="Gene3D" id="1.25.40.20">
    <property type="entry name" value="Ankyrin repeat-containing domain"/>
    <property type="match status" value="1"/>
</dbReference>
<dbReference type="InterPro" id="IPR002110">
    <property type="entry name" value="Ankyrin_rpt"/>
</dbReference>
<dbReference type="PROSITE" id="PS50297">
    <property type="entry name" value="ANK_REP_REGION"/>
    <property type="match status" value="2"/>
</dbReference>
<evidence type="ECO:0000313" key="2">
    <source>
        <dbReference type="Proteomes" id="UP001642464"/>
    </source>
</evidence>